<dbReference type="OrthoDB" id="2623806at2"/>
<evidence type="ECO:0000313" key="2">
    <source>
        <dbReference type="Proteomes" id="UP000198972"/>
    </source>
</evidence>
<evidence type="ECO:0008006" key="3">
    <source>
        <dbReference type="Google" id="ProtNLM"/>
    </source>
</evidence>
<protein>
    <recommendedName>
        <fullName evidence="3">Self-protective colicin-like immunity</fullName>
    </recommendedName>
</protein>
<dbReference type="EMBL" id="FNBG01000024">
    <property type="protein sequence ID" value="SDG03450.1"/>
    <property type="molecule type" value="Genomic_DNA"/>
</dbReference>
<gene>
    <name evidence="1" type="ORF">SAMN04488542_12414</name>
</gene>
<name>A0A1G7R0I6_9BACL</name>
<dbReference type="STRING" id="670482.SAMN04488542_12414"/>
<dbReference type="Proteomes" id="UP000198972">
    <property type="component" value="Unassembled WGS sequence"/>
</dbReference>
<evidence type="ECO:0000313" key="1">
    <source>
        <dbReference type="EMBL" id="SDG03450.1"/>
    </source>
</evidence>
<reference evidence="1 2" key="1">
    <citation type="submission" date="2016-10" db="EMBL/GenBank/DDBJ databases">
        <authorList>
            <person name="de Groot N.N."/>
        </authorList>
    </citation>
    <scope>NUCLEOTIDE SEQUENCE [LARGE SCALE GENOMIC DNA]</scope>
    <source>
        <strain evidence="1 2">DSM 28129</strain>
    </source>
</reference>
<dbReference type="RefSeq" id="WP_091233730.1">
    <property type="nucleotide sequence ID" value="NZ_FNBG01000024.1"/>
</dbReference>
<organism evidence="1 2">
    <name type="scientific">Fontibacillus panacisegetis</name>
    <dbReference type="NCBI Taxonomy" id="670482"/>
    <lineage>
        <taxon>Bacteria</taxon>
        <taxon>Bacillati</taxon>
        <taxon>Bacillota</taxon>
        <taxon>Bacilli</taxon>
        <taxon>Bacillales</taxon>
        <taxon>Paenibacillaceae</taxon>
        <taxon>Fontibacillus</taxon>
    </lineage>
</organism>
<dbReference type="AlphaFoldDB" id="A0A1G7R0I6"/>
<keyword evidence="2" id="KW-1185">Reference proteome</keyword>
<proteinExistence type="predicted"/>
<accession>A0A1G7R0I6</accession>
<sequence>MGERSPKDRLYWLLQLLKNNQINLSVFCDEFHITYDHDLEYDSLTAEEDKLFEELARTASRFSENADDHFMYPNVYTTSEEILKITSNIFNKLNIV</sequence>